<proteinExistence type="predicted"/>
<dbReference type="EMBL" id="AMCI01001181">
    <property type="protein sequence ID" value="EJX06384.1"/>
    <property type="molecule type" value="Genomic_DNA"/>
</dbReference>
<gene>
    <name evidence="1" type="ORF">EVA_05509</name>
</gene>
<accession>J9GH79</accession>
<sequence>MTRKTCTKNYPPFHEDLLAQFYRFATSKRENSKLPTRKDFLNYVKKQCKLSIPERYLEARFDKDKNEVFNILLFLNVAMLVNHKRTSLNQESSKFTGKGEDTKVSRFPFHVFHTLNWNVEHISPQNPKDKAELLRRLNDWKNDYPDQSLPQEIEKIYKMLKMQENDLSVLDHDADYINLAHRFVAEKEDVMCLGNLTLLTEHNNKGIGNKFYFDKRICIHNYQSQGSFIPAATLQVFSKWNTDAPNGFVFWDEKDQEAYQNAIENTIDNFIDFCEENASE</sequence>
<name>J9GH79_9ZZZZ</name>
<evidence type="ECO:0000313" key="1">
    <source>
        <dbReference type="EMBL" id="EJX06384.1"/>
    </source>
</evidence>
<dbReference type="AlphaFoldDB" id="J9GH79"/>
<protein>
    <submittedName>
        <fullName evidence="1">Uncharacterized protein</fullName>
    </submittedName>
</protein>
<comment type="caution">
    <text evidence="1">The sequence shown here is derived from an EMBL/GenBank/DDBJ whole genome shotgun (WGS) entry which is preliminary data.</text>
</comment>
<reference evidence="1" key="1">
    <citation type="journal article" date="2012" name="PLoS ONE">
        <title>Gene sets for utilization of primary and secondary nutrition supplies in the distal gut of endangered iberian lynx.</title>
        <authorList>
            <person name="Alcaide M."/>
            <person name="Messina E."/>
            <person name="Richter M."/>
            <person name="Bargiela R."/>
            <person name="Peplies J."/>
            <person name="Huws S.A."/>
            <person name="Newbold C.J."/>
            <person name="Golyshin P.N."/>
            <person name="Simon M.A."/>
            <person name="Lopez G."/>
            <person name="Yakimov M.M."/>
            <person name="Ferrer M."/>
        </authorList>
    </citation>
    <scope>NUCLEOTIDE SEQUENCE</scope>
</reference>
<organism evidence="1">
    <name type="scientific">gut metagenome</name>
    <dbReference type="NCBI Taxonomy" id="749906"/>
    <lineage>
        <taxon>unclassified sequences</taxon>
        <taxon>metagenomes</taxon>
        <taxon>organismal metagenomes</taxon>
    </lineage>
</organism>